<dbReference type="EMBL" id="FRCP01000010">
    <property type="protein sequence ID" value="SHM47344.1"/>
    <property type="molecule type" value="Genomic_DNA"/>
</dbReference>
<proteinExistence type="predicted"/>
<dbReference type="OrthoDB" id="1988587at2"/>
<feature type="signal peptide" evidence="2">
    <location>
        <begin position="1"/>
        <end position="20"/>
    </location>
</feature>
<dbReference type="Pfam" id="PF12010">
    <property type="entry name" value="DUF3502"/>
    <property type="match status" value="1"/>
</dbReference>
<feature type="region of interest" description="Disordered" evidence="1">
    <location>
        <begin position="26"/>
        <end position="46"/>
    </location>
</feature>
<dbReference type="SUPFAM" id="SSF53850">
    <property type="entry name" value="Periplasmic binding protein-like II"/>
    <property type="match status" value="1"/>
</dbReference>
<dbReference type="InterPro" id="IPR022627">
    <property type="entry name" value="DUF3502"/>
</dbReference>
<dbReference type="RefSeq" id="WP_073287260.1">
    <property type="nucleotide sequence ID" value="NZ_FRCP01000010.1"/>
</dbReference>
<dbReference type="Proteomes" id="UP000184038">
    <property type="component" value="Unassembled WGS sequence"/>
</dbReference>
<feature type="domain" description="DUF3502" evidence="3">
    <location>
        <begin position="452"/>
        <end position="519"/>
    </location>
</feature>
<keyword evidence="5" id="KW-1185">Reference proteome</keyword>
<keyword evidence="2" id="KW-0732">Signal</keyword>
<dbReference type="PROSITE" id="PS51257">
    <property type="entry name" value="PROKAR_LIPOPROTEIN"/>
    <property type="match status" value="1"/>
</dbReference>
<dbReference type="AlphaFoldDB" id="A0A1M7J2N2"/>
<evidence type="ECO:0000256" key="1">
    <source>
        <dbReference type="SAM" id="MobiDB-lite"/>
    </source>
</evidence>
<feature type="compositionally biased region" description="Low complexity" evidence="1">
    <location>
        <begin position="31"/>
        <end position="45"/>
    </location>
</feature>
<dbReference type="STRING" id="1120996.SAMN02746066_02111"/>
<organism evidence="4 5">
    <name type="scientific">Anaerosporobacter mobilis DSM 15930</name>
    <dbReference type="NCBI Taxonomy" id="1120996"/>
    <lineage>
        <taxon>Bacteria</taxon>
        <taxon>Bacillati</taxon>
        <taxon>Bacillota</taxon>
        <taxon>Clostridia</taxon>
        <taxon>Lachnospirales</taxon>
        <taxon>Lachnospiraceae</taxon>
        <taxon>Anaerosporobacter</taxon>
    </lineage>
</organism>
<evidence type="ECO:0000259" key="3">
    <source>
        <dbReference type="Pfam" id="PF12010"/>
    </source>
</evidence>
<evidence type="ECO:0000313" key="5">
    <source>
        <dbReference type="Proteomes" id="UP000184038"/>
    </source>
</evidence>
<feature type="chain" id="PRO_5039518616" evidence="2">
    <location>
        <begin position="21"/>
        <end position="524"/>
    </location>
</feature>
<name>A0A1M7J2N2_9FIRM</name>
<sequence>MKLKKVISSVLCVAMATALLTGCAKGEKNVTSSNGSKGDSTSSEASADDLDLSKHVTLSMYLYGSPGVKNDEILAEINRKLTEDINTSIEIKYIDWGDVSTKYPLLWASGESFDLAYASVNAPVPYYTLAKQGSLTDISGLLEKYAPTLKAAIPDSSWTAAKSGDGIFGVPSLGAGYSANGFVYNKANCKAWGIDEVTDLDSLIAYADASVAHGIYPINGNSEVSMDFYRMLVESTGNWVVAPGIAESEMFLVTEDYNNVNEIIHPAFTDEFATFVTMLDEWEAKGYWPTDILSAQTGDKEMYKNLQSSAYITHMGDWTGNFTAIHGQLENQDMDAWYFAEDNNKVMQNSPAQDMTVINTNSKYPERALMVIEKLMTDESYYRLFQYGIEGQQYEIVDGYLEKPAGFDDAVDGGGFAGWAFTNTAFKIPSRSEHPSRYEKQEEWSKNFISNPFNGFTFDSSKVTTELSAISNVNSTIGIQLMLGKTDDVAAGIEEYRSQLKKAGIDTVIEELKSQLASFTPVAE</sequence>
<evidence type="ECO:0000313" key="4">
    <source>
        <dbReference type="EMBL" id="SHM47344.1"/>
    </source>
</evidence>
<gene>
    <name evidence="4" type="ORF">SAMN02746066_02111</name>
</gene>
<accession>A0A1M7J2N2</accession>
<reference evidence="4 5" key="1">
    <citation type="submission" date="2016-11" db="EMBL/GenBank/DDBJ databases">
        <authorList>
            <person name="Jaros S."/>
            <person name="Januszkiewicz K."/>
            <person name="Wedrychowicz H."/>
        </authorList>
    </citation>
    <scope>NUCLEOTIDE SEQUENCE [LARGE SCALE GENOMIC DNA]</scope>
    <source>
        <strain evidence="4 5">DSM 15930</strain>
    </source>
</reference>
<protein>
    <submittedName>
        <fullName evidence="4">Putative aldouronate transport system substrate-binding protein</fullName>
    </submittedName>
</protein>
<dbReference type="Gene3D" id="3.40.190.10">
    <property type="entry name" value="Periplasmic binding protein-like II"/>
    <property type="match status" value="2"/>
</dbReference>
<evidence type="ECO:0000256" key="2">
    <source>
        <dbReference type="SAM" id="SignalP"/>
    </source>
</evidence>